<dbReference type="InterPro" id="IPR004843">
    <property type="entry name" value="Calcineurin-like_PHP"/>
</dbReference>
<gene>
    <name evidence="2" type="ORF">GCM10010967_28840</name>
</gene>
<dbReference type="PANTHER" id="PTHR43143:SF1">
    <property type="entry name" value="SERINE_THREONINE-PROTEIN PHOSPHATASE CPPED1"/>
    <property type="match status" value="1"/>
</dbReference>
<protein>
    <submittedName>
        <fullName evidence="2">Phosphoesterase</fullName>
    </submittedName>
</protein>
<name>A0ABQ2HZB3_9BACT</name>
<dbReference type="EMBL" id="BMLI01000001">
    <property type="protein sequence ID" value="GGM93941.1"/>
    <property type="molecule type" value="Genomic_DNA"/>
</dbReference>
<keyword evidence="3" id="KW-1185">Reference proteome</keyword>
<dbReference type="SUPFAM" id="SSF56300">
    <property type="entry name" value="Metallo-dependent phosphatases"/>
    <property type="match status" value="1"/>
</dbReference>
<accession>A0ABQ2HZB3</accession>
<dbReference type="PANTHER" id="PTHR43143">
    <property type="entry name" value="METALLOPHOSPHOESTERASE, CALCINEURIN SUPERFAMILY"/>
    <property type="match status" value="1"/>
</dbReference>
<feature type="domain" description="Calcineurin-like phosphoesterase" evidence="1">
    <location>
        <begin position="70"/>
        <end position="240"/>
    </location>
</feature>
<dbReference type="InterPro" id="IPR051918">
    <property type="entry name" value="STPP_CPPED1"/>
</dbReference>
<dbReference type="PROSITE" id="PS51257">
    <property type="entry name" value="PROKAR_LIPOPROTEIN"/>
    <property type="match status" value="1"/>
</dbReference>
<dbReference type="InterPro" id="IPR029052">
    <property type="entry name" value="Metallo-depent_PP-like"/>
</dbReference>
<organism evidence="2 3">
    <name type="scientific">Dyadobacter beijingensis</name>
    <dbReference type="NCBI Taxonomy" id="365489"/>
    <lineage>
        <taxon>Bacteria</taxon>
        <taxon>Pseudomonadati</taxon>
        <taxon>Bacteroidota</taxon>
        <taxon>Cytophagia</taxon>
        <taxon>Cytophagales</taxon>
        <taxon>Spirosomataceae</taxon>
        <taxon>Dyadobacter</taxon>
    </lineage>
</organism>
<dbReference type="RefSeq" id="WP_019943158.1">
    <property type="nucleotide sequence ID" value="NZ_BMLI01000001.1"/>
</dbReference>
<evidence type="ECO:0000313" key="3">
    <source>
        <dbReference type="Proteomes" id="UP000632339"/>
    </source>
</evidence>
<proteinExistence type="predicted"/>
<sequence>MKIKSITFRIADYVTQSLIILTQFTLALLLTACDQFEFSPNQTFDQTSPTNLNAQNLARLRGNAEDDTVTIVFAGDTQRWYDEQERFVKKVNSLPNIDLVLLAGDISDFGLLQEFKWVQKRLSALHVPYFGIIGNHDMVANGARIFSKMFGPLNYSFVYGGIKFIAHNTNGLEAPGRNIPDLGWLARELQNAEGARHIITVSHVPPYNTVEFGAESVEPYKMLLENTPDLLLSLHGHVHQHQDFHPFSDQVRYMTSFSFEQSAFVLLQIVNGQILKSIISY</sequence>
<dbReference type="Pfam" id="PF00149">
    <property type="entry name" value="Metallophos"/>
    <property type="match status" value="1"/>
</dbReference>
<dbReference type="Gene3D" id="3.60.21.10">
    <property type="match status" value="1"/>
</dbReference>
<evidence type="ECO:0000313" key="2">
    <source>
        <dbReference type="EMBL" id="GGM93941.1"/>
    </source>
</evidence>
<comment type="caution">
    <text evidence="2">The sequence shown here is derived from an EMBL/GenBank/DDBJ whole genome shotgun (WGS) entry which is preliminary data.</text>
</comment>
<evidence type="ECO:0000259" key="1">
    <source>
        <dbReference type="Pfam" id="PF00149"/>
    </source>
</evidence>
<reference evidence="3" key="1">
    <citation type="journal article" date="2019" name="Int. J. Syst. Evol. Microbiol.">
        <title>The Global Catalogue of Microorganisms (GCM) 10K type strain sequencing project: providing services to taxonomists for standard genome sequencing and annotation.</title>
        <authorList>
            <consortium name="The Broad Institute Genomics Platform"/>
            <consortium name="The Broad Institute Genome Sequencing Center for Infectious Disease"/>
            <person name="Wu L."/>
            <person name="Ma J."/>
        </authorList>
    </citation>
    <scope>NUCLEOTIDE SEQUENCE [LARGE SCALE GENOMIC DNA]</scope>
    <source>
        <strain evidence="3">CGMCC 1.6375</strain>
    </source>
</reference>
<dbReference type="Proteomes" id="UP000632339">
    <property type="component" value="Unassembled WGS sequence"/>
</dbReference>